<dbReference type="SUPFAM" id="SSF53155">
    <property type="entry name" value="Methylated DNA-protein cysteine methyltransferase domain"/>
    <property type="match status" value="1"/>
</dbReference>
<dbReference type="CDD" id="cd06445">
    <property type="entry name" value="ATase"/>
    <property type="match status" value="1"/>
</dbReference>
<dbReference type="OrthoDB" id="9811249at2"/>
<dbReference type="Gene3D" id="1.10.10.10">
    <property type="entry name" value="Winged helix-like DNA-binding domain superfamily/Winged helix DNA-binding domain"/>
    <property type="match status" value="1"/>
</dbReference>
<dbReference type="SUPFAM" id="SSF46767">
    <property type="entry name" value="Methylated DNA-protein cysteine methyltransferase, C-terminal domain"/>
    <property type="match status" value="1"/>
</dbReference>
<proteinExistence type="predicted"/>
<dbReference type="STRING" id="1034345.GCA_000236865_00358"/>
<dbReference type="GO" id="GO:0006281">
    <property type="term" value="P:DNA repair"/>
    <property type="evidence" value="ECO:0007669"/>
    <property type="project" value="InterPro"/>
</dbReference>
<dbReference type="AlphaFoldDB" id="A0A369L8S9"/>
<dbReference type="InterPro" id="IPR036631">
    <property type="entry name" value="MGMT_N_sf"/>
</dbReference>
<name>A0A369L8S9_9ACTN</name>
<sequence>MCVFYRTCAKAAAARARRAYNADKNEERGFMDGDRPTYYSYFTPAGPITVAANRRAITRIALGKAPLAGVCAPSELTNKAATQVQEYLAGKRTSFSLPLSPCGTPFQQQVWNAVADIPYAQTATAADIACRIGHAGAHRAVGAAARACPFAIAVPLHRLVRANGQPWGEGKPARVRGALLKLEQSR</sequence>
<comment type="caution">
    <text evidence="4">The sequence shown here is derived from an EMBL/GenBank/DDBJ whole genome shotgun (WGS) entry which is preliminary data.</text>
</comment>
<dbReference type="Gene3D" id="3.30.160.70">
    <property type="entry name" value="Methylated DNA-protein cysteine methyltransferase domain"/>
    <property type="match status" value="1"/>
</dbReference>
<dbReference type="Pfam" id="PF01035">
    <property type="entry name" value="DNA_binding_1"/>
    <property type="match status" value="1"/>
</dbReference>
<dbReference type="RefSeq" id="WP_114620398.1">
    <property type="nucleotide sequence ID" value="NZ_PPTP01000003.1"/>
</dbReference>
<keyword evidence="4" id="KW-0808">Transferase</keyword>
<keyword evidence="4" id="KW-0489">Methyltransferase</keyword>
<dbReference type="InterPro" id="IPR036388">
    <property type="entry name" value="WH-like_DNA-bd_sf"/>
</dbReference>
<evidence type="ECO:0000256" key="1">
    <source>
        <dbReference type="ARBA" id="ARBA00022763"/>
    </source>
</evidence>
<keyword evidence="5" id="KW-1185">Reference proteome</keyword>
<keyword evidence="1" id="KW-0227">DNA damage</keyword>
<dbReference type="InterPro" id="IPR008332">
    <property type="entry name" value="MethylG_MeTrfase_N"/>
</dbReference>
<evidence type="ECO:0000313" key="5">
    <source>
        <dbReference type="Proteomes" id="UP000253792"/>
    </source>
</evidence>
<reference evidence="4 5" key="1">
    <citation type="journal article" date="2018" name="Elife">
        <title>Discovery and characterization of a prevalent human gut bacterial enzyme sufficient for the inactivation of a family of plant toxins.</title>
        <authorList>
            <person name="Koppel N."/>
            <person name="Bisanz J.E."/>
            <person name="Pandelia M.E."/>
            <person name="Turnbaugh P.J."/>
            <person name="Balskus E.P."/>
        </authorList>
    </citation>
    <scope>NUCLEOTIDE SEQUENCE [LARGE SCALE GENOMIC DNA]</scope>
    <source>
        <strain evidence="5">anaerobia AP69FAA</strain>
    </source>
</reference>
<evidence type="ECO:0000313" key="4">
    <source>
        <dbReference type="EMBL" id="RDB56073.1"/>
    </source>
</evidence>
<dbReference type="EMBL" id="PPTP01000003">
    <property type="protein sequence ID" value="RDB56073.1"/>
    <property type="molecule type" value="Genomic_DNA"/>
</dbReference>
<dbReference type="GO" id="GO:0032259">
    <property type="term" value="P:methylation"/>
    <property type="evidence" value="ECO:0007669"/>
    <property type="project" value="UniProtKB-KW"/>
</dbReference>
<dbReference type="PANTHER" id="PTHR10815:SF13">
    <property type="entry name" value="METHYLATED-DNA--PROTEIN-CYSTEINE METHYLTRANSFERASE"/>
    <property type="match status" value="1"/>
</dbReference>
<evidence type="ECO:0000259" key="3">
    <source>
        <dbReference type="Pfam" id="PF02870"/>
    </source>
</evidence>
<dbReference type="Pfam" id="PF02870">
    <property type="entry name" value="Methyltransf_1N"/>
    <property type="match status" value="1"/>
</dbReference>
<gene>
    <name evidence="4" type="ORF">C1880_04035</name>
</gene>
<feature type="domain" description="Methylguanine DNA methyltransferase ribonuclease-like" evidence="3">
    <location>
        <begin position="38"/>
        <end position="101"/>
    </location>
</feature>
<protein>
    <submittedName>
        <fullName evidence="4">Cysteine methyltransferase</fullName>
    </submittedName>
</protein>
<dbReference type="InterPro" id="IPR036217">
    <property type="entry name" value="MethylDNA_cys_MeTrfase_DNAb"/>
</dbReference>
<organism evidence="4 5">
    <name type="scientific">Senegalimassilia anaerobia</name>
    <dbReference type="NCBI Taxonomy" id="1473216"/>
    <lineage>
        <taxon>Bacteria</taxon>
        <taxon>Bacillati</taxon>
        <taxon>Actinomycetota</taxon>
        <taxon>Coriobacteriia</taxon>
        <taxon>Coriobacteriales</taxon>
        <taxon>Coriobacteriaceae</taxon>
        <taxon>Senegalimassilia</taxon>
    </lineage>
</organism>
<evidence type="ECO:0000259" key="2">
    <source>
        <dbReference type="Pfam" id="PF01035"/>
    </source>
</evidence>
<dbReference type="GO" id="GO:0003908">
    <property type="term" value="F:methylated-DNA-[protein]-cysteine S-methyltransferase activity"/>
    <property type="evidence" value="ECO:0007669"/>
    <property type="project" value="InterPro"/>
</dbReference>
<dbReference type="NCBIfam" id="TIGR00589">
    <property type="entry name" value="ogt"/>
    <property type="match status" value="1"/>
</dbReference>
<dbReference type="PANTHER" id="PTHR10815">
    <property type="entry name" value="METHYLATED-DNA--PROTEIN-CYSTEINE METHYLTRANSFERASE"/>
    <property type="match status" value="1"/>
</dbReference>
<accession>A0A369L8S9</accession>
<dbReference type="InterPro" id="IPR014048">
    <property type="entry name" value="MethylDNA_cys_MeTrfase_DNA-bd"/>
</dbReference>
<dbReference type="Proteomes" id="UP000253792">
    <property type="component" value="Unassembled WGS sequence"/>
</dbReference>
<feature type="domain" description="Methylated-DNA-[protein]-cysteine S-methyltransferase DNA binding" evidence="2">
    <location>
        <begin position="105"/>
        <end position="184"/>
    </location>
</feature>